<dbReference type="PROSITE" id="PS51892">
    <property type="entry name" value="SUBTILASE"/>
    <property type="match status" value="1"/>
</dbReference>
<evidence type="ECO:0000313" key="7">
    <source>
        <dbReference type="EMBL" id="PPE65318.1"/>
    </source>
</evidence>
<dbReference type="EMBL" id="PSNX01000015">
    <property type="protein sequence ID" value="PPE65318.1"/>
    <property type="molecule type" value="Genomic_DNA"/>
</dbReference>
<feature type="active site" description="Charge relay system" evidence="5">
    <location>
        <position position="237"/>
    </location>
</feature>
<dbReference type="Proteomes" id="UP000238605">
    <property type="component" value="Unassembled WGS sequence"/>
</dbReference>
<organism evidence="7 8">
    <name type="scientific">Caldimonas caldifontis</name>
    <dbReference type="NCBI Taxonomy" id="1452508"/>
    <lineage>
        <taxon>Bacteria</taxon>
        <taxon>Pseudomonadati</taxon>
        <taxon>Pseudomonadota</taxon>
        <taxon>Betaproteobacteria</taxon>
        <taxon>Burkholderiales</taxon>
        <taxon>Sphaerotilaceae</taxon>
        <taxon>Caldimonas</taxon>
    </lineage>
</organism>
<dbReference type="OrthoDB" id="6306157at2"/>
<dbReference type="Gene3D" id="3.40.50.200">
    <property type="entry name" value="Peptidase S8/S53 domain"/>
    <property type="match status" value="1"/>
</dbReference>
<sequence>MSDLGPRDAELAYGNVTVVQLPASPTACQRFLRRLQEALGDAGTLGALTPAHARDVYVVPQVLEAVLRQRPGLASDAAWEQCLRDWGALAVNALSRDALFHLLQRGVAVVDGEVLGTPKLTRAAAAAGPAPAAAGAPLLPQDFQGPYDWHLDARGANVVSAWAMFAGDPRFQAALPWQDIRIGHIDTGYTEHAALGWQGGASGTVKPADGHDYWDRPQRALPWDDPRDEWLVGFPGHGTRISGAIAGFAVGLDPRPFYGVAPGVTVVPFRVTDSVIVDHVKAEIGRAIRHAVDAGCHVVNISLGALFGSRHLSSALDHAYEHGVIVACAAGQYWGEVIYPGRYNRCITMGGVGPGLKPWRAAARGPCVDLCGPADAIRRVRAEPLPAGQAAQRIYPKADGDGTSYATATCSGVAALWLAWHGVAALKAFYGPGELWRIPAAFKALARQTATPGRWPAQEADQYGSGVINAAALLAAPLPAPHTLHKAHPAGGLFDPDD</sequence>
<dbReference type="GO" id="GO:0004252">
    <property type="term" value="F:serine-type endopeptidase activity"/>
    <property type="evidence" value="ECO:0007669"/>
    <property type="project" value="UniProtKB-UniRule"/>
</dbReference>
<dbReference type="AlphaFoldDB" id="A0A2S5SRE6"/>
<dbReference type="SUPFAM" id="SSF52743">
    <property type="entry name" value="Subtilisin-like"/>
    <property type="match status" value="1"/>
</dbReference>
<dbReference type="PROSITE" id="PS00137">
    <property type="entry name" value="SUBTILASE_HIS"/>
    <property type="match status" value="1"/>
</dbReference>
<dbReference type="Pfam" id="PF00082">
    <property type="entry name" value="Peptidase_S8"/>
    <property type="match status" value="1"/>
</dbReference>
<protein>
    <recommendedName>
        <fullName evidence="6">Peptidase S8/S53 domain-containing protein</fullName>
    </recommendedName>
</protein>
<accession>A0A2S5SRE6</accession>
<comment type="caution">
    <text evidence="7">The sequence shown here is derived from an EMBL/GenBank/DDBJ whole genome shotgun (WGS) entry which is preliminary data.</text>
</comment>
<gene>
    <name evidence="7" type="ORF">C1704_15375</name>
</gene>
<dbReference type="InterPro" id="IPR050131">
    <property type="entry name" value="Peptidase_S8_subtilisin-like"/>
</dbReference>
<dbReference type="InterPro" id="IPR000209">
    <property type="entry name" value="Peptidase_S8/S53_dom"/>
</dbReference>
<proteinExistence type="inferred from homology"/>
<evidence type="ECO:0000256" key="4">
    <source>
        <dbReference type="ARBA" id="ARBA00022825"/>
    </source>
</evidence>
<feature type="domain" description="Peptidase S8/S53" evidence="6">
    <location>
        <begin position="180"/>
        <end position="419"/>
    </location>
</feature>
<evidence type="ECO:0000259" key="6">
    <source>
        <dbReference type="Pfam" id="PF00082"/>
    </source>
</evidence>
<evidence type="ECO:0000313" key="8">
    <source>
        <dbReference type="Proteomes" id="UP000238605"/>
    </source>
</evidence>
<keyword evidence="3 5" id="KW-0378">Hydrolase</keyword>
<evidence type="ECO:0000256" key="5">
    <source>
        <dbReference type="PROSITE-ProRule" id="PRU01240"/>
    </source>
</evidence>
<evidence type="ECO:0000256" key="2">
    <source>
        <dbReference type="ARBA" id="ARBA00022670"/>
    </source>
</evidence>
<dbReference type="PANTHER" id="PTHR43806">
    <property type="entry name" value="PEPTIDASE S8"/>
    <property type="match status" value="1"/>
</dbReference>
<feature type="active site" description="Charge relay system" evidence="5">
    <location>
        <position position="404"/>
    </location>
</feature>
<evidence type="ECO:0000256" key="3">
    <source>
        <dbReference type="ARBA" id="ARBA00022801"/>
    </source>
</evidence>
<comment type="similarity">
    <text evidence="1 5">Belongs to the peptidase S8 family.</text>
</comment>
<dbReference type="RefSeq" id="WP_104303621.1">
    <property type="nucleotide sequence ID" value="NZ_PSNX01000015.1"/>
</dbReference>
<feature type="active site" description="Charge relay system" evidence="5">
    <location>
        <position position="186"/>
    </location>
</feature>
<keyword evidence="8" id="KW-1185">Reference proteome</keyword>
<evidence type="ECO:0000256" key="1">
    <source>
        <dbReference type="ARBA" id="ARBA00011073"/>
    </source>
</evidence>
<dbReference type="InterPro" id="IPR036852">
    <property type="entry name" value="Peptidase_S8/S53_dom_sf"/>
</dbReference>
<reference evidence="7 8" key="1">
    <citation type="submission" date="2018-02" db="EMBL/GenBank/DDBJ databases">
        <title>Reclassifiation of [Polyangium] brachysporum DSM 7029 as Guopingzhaonella breviflexa gen. nov., sp. nov., a member of the family Comamonadaceae.</title>
        <authorList>
            <person name="Tang B."/>
        </authorList>
    </citation>
    <scope>NUCLEOTIDE SEQUENCE [LARGE SCALE GENOMIC DNA]</scope>
    <source>
        <strain evidence="7 8">BCRC 80649</strain>
    </source>
</reference>
<dbReference type="GO" id="GO:0006508">
    <property type="term" value="P:proteolysis"/>
    <property type="evidence" value="ECO:0007669"/>
    <property type="project" value="UniProtKB-KW"/>
</dbReference>
<dbReference type="PANTHER" id="PTHR43806:SF11">
    <property type="entry name" value="CEREVISIN-RELATED"/>
    <property type="match status" value="1"/>
</dbReference>
<dbReference type="InterPro" id="IPR022398">
    <property type="entry name" value="Peptidase_S8_His-AS"/>
</dbReference>
<name>A0A2S5SRE6_9BURK</name>
<keyword evidence="2 5" id="KW-0645">Protease</keyword>
<keyword evidence="4 5" id="KW-0720">Serine protease</keyword>